<sequence>MKSILFICTGNSARSIIAESIINKNYSKDFKAYSAGSNPSGKINPHIKEYLITKKYDISNLNSKNFNVFLKDKKIFDYVVTVCSSAHNEICPIWPNKNIIIHWDIKDPVKQIESLDLNKKSIDLIIDETYNILHRKITDWTQSEKNK</sequence>
<dbReference type="PANTHER" id="PTHR43428">
    <property type="entry name" value="ARSENATE REDUCTASE"/>
    <property type="match status" value="1"/>
</dbReference>
<dbReference type="InterPro" id="IPR023485">
    <property type="entry name" value="Ptyr_pPase"/>
</dbReference>
<protein>
    <submittedName>
        <fullName evidence="3">Arsenate reductase, putative (ARSC2, arsC)</fullName>
        <ecNumber evidence="3">1.20.4.1</ecNumber>
    </submittedName>
</protein>
<dbReference type="PANTHER" id="PTHR43428:SF1">
    <property type="entry name" value="ARSENATE REDUCTASE"/>
    <property type="match status" value="1"/>
</dbReference>
<dbReference type="Gene3D" id="3.40.50.2300">
    <property type="match status" value="1"/>
</dbReference>
<dbReference type="CDD" id="cd16345">
    <property type="entry name" value="LMWP_ArsC"/>
    <property type="match status" value="1"/>
</dbReference>
<name>A0A075GAV8_9EURY</name>
<dbReference type="SMART" id="SM00226">
    <property type="entry name" value="LMWPc"/>
    <property type="match status" value="1"/>
</dbReference>
<dbReference type="Pfam" id="PF01451">
    <property type="entry name" value="LMWPc"/>
    <property type="match status" value="1"/>
</dbReference>
<evidence type="ECO:0000256" key="1">
    <source>
        <dbReference type="ARBA" id="ARBA00022849"/>
    </source>
</evidence>
<dbReference type="EC" id="1.20.4.1" evidence="3"/>
<evidence type="ECO:0000313" key="3">
    <source>
        <dbReference type="EMBL" id="AIF00450.1"/>
    </source>
</evidence>
<organism evidence="3">
    <name type="scientific">uncultured marine group II/III euryarchaeote KM3_133_F10</name>
    <dbReference type="NCBI Taxonomy" id="1457864"/>
    <lineage>
        <taxon>Archaea</taxon>
        <taxon>Methanobacteriati</taxon>
        <taxon>Methanobacteriota</taxon>
        <taxon>environmental samples</taxon>
    </lineage>
</organism>
<dbReference type="AlphaFoldDB" id="A0A075GAV8"/>
<dbReference type="GO" id="GO:0008794">
    <property type="term" value="F:arsenate reductase (glutaredoxin) activity"/>
    <property type="evidence" value="ECO:0007669"/>
    <property type="project" value="UniProtKB-EC"/>
</dbReference>
<gene>
    <name evidence="3" type="primary">ARSC2</name>
    <name evidence="3" type="synonym">arsC</name>
</gene>
<accession>A0A075GAV8</accession>
<dbReference type="GO" id="GO:0046685">
    <property type="term" value="P:response to arsenic-containing substance"/>
    <property type="evidence" value="ECO:0007669"/>
    <property type="project" value="UniProtKB-KW"/>
</dbReference>
<feature type="domain" description="Phosphotyrosine protein phosphatase I" evidence="2">
    <location>
        <begin position="2"/>
        <end position="135"/>
    </location>
</feature>
<evidence type="ECO:0000259" key="2">
    <source>
        <dbReference type="SMART" id="SM00226"/>
    </source>
</evidence>
<dbReference type="InterPro" id="IPR036196">
    <property type="entry name" value="Ptyr_pPase_sf"/>
</dbReference>
<dbReference type="SUPFAM" id="SSF52788">
    <property type="entry name" value="Phosphotyrosine protein phosphatases I"/>
    <property type="match status" value="1"/>
</dbReference>
<proteinExistence type="predicted"/>
<keyword evidence="3" id="KW-0560">Oxidoreductase</keyword>
<keyword evidence="1" id="KW-0059">Arsenical resistance</keyword>
<dbReference type="EMBL" id="KF900592">
    <property type="protein sequence ID" value="AIF00450.1"/>
    <property type="molecule type" value="Genomic_DNA"/>
</dbReference>
<reference evidence="3" key="1">
    <citation type="journal article" date="2014" name="Genome Biol. Evol.">
        <title>Pangenome evidence for extensive interdomain horizontal transfer affecting lineage core and shell genes in uncultured planktonic thaumarchaeota and euryarchaeota.</title>
        <authorList>
            <person name="Deschamps P."/>
            <person name="Zivanovic Y."/>
            <person name="Moreira D."/>
            <person name="Rodriguez-Valera F."/>
            <person name="Lopez-Garcia P."/>
        </authorList>
    </citation>
    <scope>NUCLEOTIDE SEQUENCE</scope>
</reference>